<keyword evidence="3" id="KW-1185">Reference proteome</keyword>
<name>A0ABY7TN86_9SPHN</name>
<evidence type="ECO:0000313" key="2">
    <source>
        <dbReference type="EMBL" id="WCT74702.1"/>
    </source>
</evidence>
<accession>A0ABY7TN86</accession>
<keyword evidence="1" id="KW-0732">Signal</keyword>
<reference evidence="2 3" key="1">
    <citation type="submission" date="2023-02" db="EMBL/GenBank/DDBJ databases">
        <title>Genome sequence of Sphingomonas naphthae.</title>
        <authorList>
            <person name="Kim S."/>
            <person name="Heo J."/>
            <person name="Kwon S.-W."/>
        </authorList>
    </citation>
    <scope>NUCLEOTIDE SEQUENCE [LARGE SCALE GENOMIC DNA]</scope>
    <source>
        <strain evidence="2 3">KACC 18716</strain>
    </source>
</reference>
<organism evidence="2 3">
    <name type="scientific">Sphingomonas naphthae</name>
    <dbReference type="NCBI Taxonomy" id="1813468"/>
    <lineage>
        <taxon>Bacteria</taxon>
        <taxon>Pseudomonadati</taxon>
        <taxon>Pseudomonadota</taxon>
        <taxon>Alphaproteobacteria</taxon>
        <taxon>Sphingomonadales</taxon>
        <taxon>Sphingomonadaceae</taxon>
        <taxon>Sphingomonas</taxon>
    </lineage>
</organism>
<sequence>MIRLAVAAVLSLALPAATLAQPPDRAAIAAQVEALKATAWMDGTWRGPATFQTPGGPLTITQTERVGPMLGGAIRLVEGKGYMANGMAGFNAFGVIAFDPQTRAYIFQTHAQGHAGNFPLTVTPTGWAWSLPMGEASLRYTTTLVDGKWHEIGERIVPGQKPVTIFEMTLVRIGDTDWPGAGAVPAK</sequence>
<protein>
    <submittedName>
        <fullName evidence="2">DUF1579 domain-containing protein</fullName>
    </submittedName>
</protein>
<feature type="chain" id="PRO_5046644289" evidence="1">
    <location>
        <begin position="21"/>
        <end position="187"/>
    </location>
</feature>
<dbReference type="RefSeq" id="WP_273689987.1">
    <property type="nucleotide sequence ID" value="NZ_CP117411.1"/>
</dbReference>
<evidence type="ECO:0000313" key="3">
    <source>
        <dbReference type="Proteomes" id="UP001220395"/>
    </source>
</evidence>
<dbReference type="EMBL" id="CP117411">
    <property type="protein sequence ID" value="WCT74702.1"/>
    <property type="molecule type" value="Genomic_DNA"/>
</dbReference>
<gene>
    <name evidence="2" type="ORF">PQ455_05595</name>
</gene>
<dbReference type="Proteomes" id="UP001220395">
    <property type="component" value="Chromosome"/>
</dbReference>
<proteinExistence type="predicted"/>
<feature type="signal peptide" evidence="1">
    <location>
        <begin position="1"/>
        <end position="20"/>
    </location>
</feature>
<evidence type="ECO:0000256" key="1">
    <source>
        <dbReference type="SAM" id="SignalP"/>
    </source>
</evidence>